<feature type="transmembrane region" description="Helical" evidence="5">
    <location>
        <begin position="96"/>
        <end position="124"/>
    </location>
</feature>
<dbReference type="STRING" id="1121476.SAMN02745751_00587"/>
<dbReference type="AlphaFoldDB" id="A0A1M6C5A9"/>
<evidence type="ECO:0000256" key="4">
    <source>
        <dbReference type="ARBA" id="ARBA00023136"/>
    </source>
</evidence>
<name>A0A1M6C5A9_9FIRM</name>
<dbReference type="RefSeq" id="WP_073046864.1">
    <property type="nucleotide sequence ID" value="NZ_FQZL01000005.1"/>
</dbReference>
<keyword evidence="4 5" id="KW-0472">Membrane</keyword>
<comment type="subcellular location">
    <subcellularLocation>
        <location evidence="1">Endomembrane system</location>
        <topology evidence="1">Multi-pass membrane protein</topology>
    </subcellularLocation>
</comment>
<dbReference type="GO" id="GO:0032259">
    <property type="term" value="P:methylation"/>
    <property type="evidence" value="ECO:0007669"/>
    <property type="project" value="UniProtKB-KW"/>
</dbReference>
<dbReference type="Proteomes" id="UP000184052">
    <property type="component" value="Unassembled WGS sequence"/>
</dbReference>
<keyword evidence="2 5" id="KW-0812">Transmembrane</keyword>
<keyword evidence="3 5" id="KW-1133">Transmembrane helix</keyword>
<dbReference type="EMBL" id="FQZL01000005">
    <property type="protein sequence ID" value="SHI56206.1"/>
    <property type="molecule type" value="Genomic_DNA"/>
</dbReference>
<evidence type="ECO:0000313" key="6">
    <source>
        <dbReference type="EMBL" id="SHI56206.1"/>
    </source>
</evidence>
<evidence type="ECO:0000256" key="3">
    <source>
        <dbReference type="ARBA" id="ARBA00022989"/>
    </source>
</evidence>
<gene>
    <name evidence="6" type="ORF">SAMN02745751_00587</name>
</gene>
<keyword evidence="6" id="KW-0489">Methyltransferase</keyword>
<feature type="transmembrane region" description="Helical" evidence="5">
    <location>
        <begin position="7"/>
        <end position="28"/>
    </location>
</feature>
<dbReference type="GO" id="GO:0012505">
    <property type="term" value="C:endomembrane system"/>
    <property type="evidence" value="ECO:0007669"/>
    <property type="project" value="UniProtKB-SubCell"/>
</dbReference>
<evidence type="ECO:0000256" key="2">
    <source>
        <dbReference type="ARBA" id="ARBA00022692"/>
    </source>
</evidence>
<keyword evidence="7" id="KW-1185">Reference proteome</keyword>
<evidence type="ECO:0000313" key="7">
    <source>
        <dbReference type="Proteomes" id="UP000184052"/>
    </source>
</evidence>
<reference evidence="6 7" key="1">
    <citation type="submission" date="2016-11" db="EMBL/GenBank/DDBJ databases">
        <authorList>
            <person name="Jaros S."/>
            <person name="Januszkiewicz K."/>
            <person name="Wedrychowicz H."/>
        </authorList>
    </citation>
    <scope>NUCLEOTIDE SEQUENCE [LARGE SCALE GENOMIC DNA]</scope>
    <source>
        <strain evidence="6 7">DSM 17477</strain>
    </source>
</reference>
<evidence type="ECO:0000256" key="5">
    <source>
        <dbReference type="SAM" id="Phobius"/>
    </source>
</evidence>
<dbReference type="PANTHER" id="PTHR12714">
    <property type="entry name" value="PROTEIN-S ISOPRENYLCYSTEINE O-METHYLTRANSFERASE"/>
    <property type="match status" value="1"/>
</dbReference>
<keyword evidence="6" id="KW-0808">Transferase</keyword>
<dbReference type="GO" id="GO:0008168">
    <property type="term" value="F:methyltransferase activity"/>
    <property type="evidence" value="ECO:0007669"/>
    <property type="project" value="UniProtKB-KW"/>
</dbReference>
<dbReference type="PANTHER" id="PTHR12714:SF9">
    <property type="entry name" value="PROTEIN-S-ISOPRENYLCYSTEINE O-METHYLTRANSFERASE"/>
    <property type="match status" value="1"/>
</dbReference>
<dbReference type="Gene3D" id="1.20.120.1630">
    <property type="match status" value="1"/>
</dbReference>
<proteinExistence type="predicted"/>
<evidence type="ECO:0000256" key="1">
    <source>
        <dbReference type="ARBA" id="ARBA00004127"/>
    </source>
</evidence>
<protein>
    <submittedName>
        <fullName evidence="6">Protein-S-isoprenylcysteine O-methyltransferase Ste14</fullName>
    </submittedName>
</protein>
<dbReference type="OrthoDB" id="9782395at2"/>
<dbReference type="InterPro" id="IPR007318">
    <property type="entry name" value="Phopholipid_MeTrfase"/>
</dbReference>
<feature type="transmembrane region" description="Helical" evidence="5">
    <location>
        <begin position="40"/>
        <end position="60"/>
    </location>
</feature>
<sequence length="164" mass="18694">MKNWKRYILSCLWGPLLILQFILVFAFGKYNEAGYDAVLYAGWMIWLISAILGWIPMVVLKRKGGVEKGKSYVNTTVLVDSGIYSIMRHPQYTAGLLLSLALILISQNLMVACMGMAVIILLYVDIIIADKYAIEKFGDEYISYMKKVPRINFMLGILRLIRKS</sequence>
<accession>A0A1M6C5A9</accession>
<dbReference type="Pfam" id="PF04191">
    <property type="entry name" value="PEMT"/>
    <property type="match status" value="1"/>
</dbReference>
<organism evidence="6 7">
    <name type="scientific">Dethiosulfatibacter aminovorans DSM 17477</name>
    <dbReference type="NCBI Taxonomy" id="1121476"/>
    <lineage>
        <taxon>Bacteria</taxon>
        <taxon>Bacillati</taxon>
        <taxon>Bacillota</taxon>
        <taxon>Tissierellia</taxon>
        <taxon>Dethiosulfatibacter</taxon>
    </lineage>
</organism>